<keyword evidence="13" id="KW-1185">Reference proteome</keyword>
<dbReference type="GO" id="GO:0005634">
    <property type="term" value="C:nucleus"/>
    <property type="evidence" value="ECO:0007669"/>
    <property type="project" value="UniProtKB-SubCell"/>
</dbReference>
<feature type="domain" description="SBP-type" evidence="11">
    <location>
        <begin position="281"/>
        <end position="358"/>
    </location>
</feature>
<evidence type="ECO:0000313" key="12">
    <source>
        <dbReference type="EMBL" id="KAG6503279.1"/>
    </source>
</evidence>
<dbReference type="InterPro" id="IPR036893">
    <property type="entry name" value="SBP_sf"/>
</dbReference>
<keyword evidence="7" id="KW-0804">Transcription</keyword>
<dbReference type="GO" id="GO:0003677">
    <property type="term" value="F:DNA binding"/>
    <property type="evidence" value="ECO:0007669"/>
    <property type="project" value="UniProtKB-KW"/>
</dbReference>
<sequence length="655" mass="71912">MSKRNPVSGVHSFSFPVLGHHHYHFHTYQSIYRQLTPTGFDSDCDTLHIARQKTLVKLYCSSESFDRKELDMENESKVTGNGILLHLWSHIFLPLQGRICTKSSQSLPKLCSWNLVGVASPSDVDQVDLMMDWNANSSLLWDWDNHEHVGGVYKLSSSAAVAAGGGDGGSYGSDLGNGSSSKSTISASTASSKTAKSSDWEANPKNYDNNILSLENGSSPAAAQAAGLEESQIGLKLGKRTYFENVSAESSGKNPLSALDSVAASGSLAKKSKACHQSAQSTYCQVQGCSVDLNGAKDYHRKHRVCETHSKCPKVVVGGQERRFCQQCSRFHDLSEFDQKKRSCRRRLSDHNARRRKPRPNIISFSSTHTPFYVVLFLVAKGYIVFINGKHHLNFLWNLAAFDHGRTMVSTAIQDSQNFKFTQMKGPWIKPTKECNIDGHLNLPSSHILNGFSSLYHDGDKLLPCRGTAAEVLNQGSEASAGASNLDGAPGVGRALSLLSATSWVSPDPRHTSSIVNFVDAGHVSTEHHLMPMANTSSNWMHGQALCQPPQMPPFTIHRNSIQPQLQKGLCRLELGPSCCYSCIVEKLVGFSVDVHTTEKLVGLKEMLCFVFRPKLLCLRQFSVVKLCEGAELEACHSISLTVMKEPLSIIVIKM</sequence>
<dbReference type="FunFam" id="4.10.1100.10:FF:000001">
    <property type="entry name" value="Squamosa promoter-binding-like protein 14"/>
    <property type="match status" value="1"/>
</dbReference>
<feature type="region of interest" description="Disordered" evidence="10">
    <location>
        <begin position="174"/>
        <end position="202"/>
    </location>
</feature>
<evidence type="ECO:0000256" key="9">
    <source>
        <dbReference type="PROSITE-ProRule" id="PRU00470"/>
    </source>
</evidence>
<keyword evidence="2" id="KW-0479">Metal-binding</keyword>
<evidence type="ECO:0000256" key="3">
    <source>
        <dbReference type="ARBA" id="ARBA00022771"/>
    </source>
</evidence>
<name>A0A8J5GET9_ZINOF</name>
<proteinExistence type="predicted"/>
<dbReference type="GO" id="GO:0008270">
    <property type="term" value="F:zinc ion binding"/>
    <property type="evidence" value="ECO:0007669"/>
    <property type="project" value="UniProtKB-KW"/>
</dbReference>
<keyword evidence="8" id="KW-0539">Nucleus</keyword>
<evidence type="ECO:0000259" key="11">
    <source>
        <dbReference type="PROSITE" id="PS51141"/>
    </source>
</evidence>
<dbReference type="Gene3D" id="4.10.1100.10">
    <property type="entry name" value="Transcription factor, SBP-box domain"/>
    <property type="match status" value="1"/>
</dbReference>
<gene>
    <name evidence="12" type="ORF">ZIOFF_035590</name>
</gene>
<evidence type="ECO:0000313" key="13">
    <source>
        <dbReference type="Proteomes" id="UP000734854"/>
    </source>
</evidence>
<dbReference type="Pfam" id="PF03110">
    <property type="entry name" value="SBP"/>
    <property type="match status" value="1"/>
</dbReference>
<dbReference type="InterPro" id="IPR044817">
    <property type="entry name" value="SBP-like"/>
</dbReference>
<dbReference type="SUPFAM" id="SSF103612">
    <property type="entry name" value="SBT domain"/>
    <property type="match status" value="1"/>
</dbReference>
<reference evidence="12 13" key="1">
    <citation type="submission" date="2020-08" db="EMBL/GenBank/DDBJ databases">
        <title>Plant Genome Project.</title>
        <authorList>
            <person name="Zhang R.-G."/>
        </authorList>
    </citation>
    <scope>NUCLEOTIDE SEQUENCE [LARGE SCALE GENOMIC DNA]</scope>
    <source>
        <tissue evidence="12">Rhizome</tissue>
    </source>
</reference>
<evidence type="ECO:0000256" key="2">
    <source>
        <dbReference type="ARBA" id="ARBA00022723"/>
    </source>
</evidence>
<keyword evidence="6" id="KW-0238">DNA-binding</keyword>
<dbReference type="PANTHER" id="PTHR31251:SF74">
    <property type="entry name" value="SQUAMOSA PROMOTER-BINDING-LIKE PROTEIN 2"/>
    <property type="match status" value="1"/>
</dbReference>
<evidence type="ECO:0000256" key="1">
    <source>
        <dbReference type="ARBA" id="ARBA00004123"/>
    </source>
</evidence>
<evidence type="ECO:0000256" key="10">
    <source>
        <dbReference type="SAM" id="MobiDB-lite"/>
    </source>
</evidence>
<accession>A0A8J5GET9</accession>
<comment type="caution">
    <text evidence="12">The sequence shown here is derived from an EMBL/GenBank/DDBJ whole genome shotgun (WGS) entry which is preliminary data.</text>
</comment>
<keyword evidence="4" id="KW-0862">Zinc</keyword>
<protein>
    <recommendedName>
        <fullName evidence="11">SBP-type domain-containing protein</fullName>
    </recommendedName>
</protein>
<evidence type="ECO:0000256" key="5">
    <source>
        <dbReference type="ARBA" id="ARBA00023015"/>
    </source>
</evidence>
<evidence type="ECO:0000256" key="7">
    <source>
        <dbReference type="ARBA" id="ARBA00023163"/>
    </source>
</evidence>
<feature type="compositionally biased region" description="Low complexity" evidence="10">
    <location>
        <begin position="174"/>
        <end position="197"/>
    </location>
</feature>
<dbReference type="PANTHER" id="PTHR31251">
    <property type="entry name" value="SQUAMOSA PROMOTER-BINDING-LIKE PROTEIN 4"/>
    <property type="match status" value="1"/>
</dbReference>
<dbReference type="Proteomes" id="UP000734854">
    <property type="component" value="Unassembled WGS sequence"/>
</dbReference>
<evidence type="ECO:0000256" key="6">
    <source>
        <dbReference type="ARBA" id="ARBA00023125"/>
    </source>
</evidence>
<keyword evidence="3 9" id="KW-0863">Zinc-finger</keyword>
<evidence type="ECO:0000256" key="8">
    <source>
        <dbReference type="ARBA" id="ARBA00023242"/>
    </source>
</evidence>
<dbReference type="PROSITE" id="PS51141">
    <property type="entry name" value="ZF_SBP"/>
    <property type="match status" value="1"/>
</dbReference>
<dbReference type="AlphaFoldDB" id="A0A8J5GET9"/>
<comment type="subcellular location">
    <subcellularLocation>
        <location evidence="1">Nucleus</location>
    </subcellularLocation>
</comment>
<dbReference type="InterPro" id="IPR004333">
    <property type="entry name" value="SBP_dom"/>
</dbReference>
<keyword evidence="5" id="KW-0805">Transcription regulation</keyword>
<evidence type="ECO:0000256" key="4">
    <source>
        <dbReference type="ARBA" id="ARBA00022833"/>
    </source>
</evidence>
<dbReference type="EMBL" id="JACMSC010000010">
    <property type="protein sequence ID" value="KAG6503279.1"/>
    <property type="molecule type" value="Genomic_DNA"/>
</dbReference>
<organism evidence="12 13">
    <name type="scientific">Zingiber officinale</name>
    <name type="common">Ginger</name>
    <name type="synonym">Amomum zingiber</name>
    <dbReference type="NCBI Taxonomy" id="94328"/>
    <lineage>
        <taxon>Eukaryota</taxon>
        <taxon>Viridiplantae</taxon>
        <taxon>Streptophyta</taxon>
        <taxon>Embryophyta</taxon>
        <taxon>Tracheophyta</taxon>
        <taxon>Spermatophyta</taxon>
        <taxon>Magnoliopsida</taxon>
        <taxon>Liliopsida</taxon>
        <taxon>Zingiberales</taxon>
        <taxon>Zingiberaceae</taxon>
        <taxon>Zingiber</taxon>
    </lineage>
</organism>